<dbReference type="InterPro" id="IPR000276">
    <property type="entry name" value="GPCR_Rhodpsn"/>
</dbReference>
<dbReference type="GeneID" id="117362309"/>
<sequence length="327" mass="37043">MDLNLRMDLNNTNYKPVIFILTGIPGQEASHIWISIPFCAVYVFALLGNTTILFIIKTQQSLHTPMYFFLSMLAINDIGMTLATLPTMLSVFWFNIKEINVDACQIQLFFLHSFSIMESSVLLAMAFDRFIAICNPLRYTSILTNTIIVKIGIAIIVRSTTLMIPIPLLLKRLSFCKINYFSHSFCFHPDILKLACTNTRINSLYGLFVVLCTAGVDSIFTVLSYMMIIKTVLSLASPEQRLKAFNTCVSHICAVLIFYIPMIGLSVVHRFGTNAPLSIYVLMGNVYLLIPPVLNPIIYSIKTNQIQRTLFRILVEKKTKSKHECNQ</sequence>
<keyword evidence="3 10" id="KW-0812">Transmembrane</keyword>
<feature type="transmembrane region" description="Helical" evidence="11">
    <location>
        <begin position="68"/>
        <end position="94"/>
    </location>
</feature>
<dbReference type="FunCoup" id="A0A6P8R8A3">
    <property type="interactions" value="285"/>
</dbReference>
<dbReference type="GO" id="GO:0004984">
    <property type="term" value="F:olfactory receptor activity"/>
    <property type="evidence" value="ECO:0007669"/>
    <property type="project" value="InterPro"/>
</dbReference>
<dbReference type="KEGG" id="gsh:117362309"/>
<accession>A0A6P8R8A3</accession>
<feature type="transmembrane region" description="Helical" evidence="11">
    <location>
        <begin position="106"/>
        <end position="127"/>
    </location>
</feature>
<evidence type="ECO:0000256" key="4">
    <source>
        <dbReference type="ARBA" id="ARBA00022725"/>
    </source>
</evidence>
<dbReference type="FunFam" id="1.20.1070.10:FF:000002">
    <property type="entry name" value="Olfactory receptor"/>
    <property type="match status" value="1"/>
</dbReference>
<name>A0A6P8R8A3_GEOSA</name>
<evidence type="ECO:0000256" key="11">
    <source>
        <dbReference type="RuleBase" id="RU363047"/>
    </source>
</evidence>
<feature type="transmembrane region" description="Helical" evidence="11">
    <location>
        <begin position="249"/>
        <end position="271"/>
    </location>
</feature>
<feature type="transmembrane region" description="Helical" evidence="11">
    <location>
        <begin position="204"/>
        <end position="228"/>
    </location>
</feature>
<dbReference type="Gene3D" id="1.20.1070.10">
    <property type="entry name" value="Rhodopsin 7-helix transmembrane proteins"/>
    <property type="match status" value="1"/>
</dbReference>
<protein>
    <recommendedName>
        <fullName evidence="11">Olfactory receptor</fullName>
    </recommendedName>
</protein>
<evidence type="ECO:0000256" key="8">
    <source>
        <dbReference type="ARBA" id="ARBA00023170"/>
    </source>
</evidence>
<dbReference type="Proteomes" id="UP000515159">
    <property type="component" value="Chromosome 6"/>
</dbReference>
<dbReference type="AlphaFoldDB" id="A0A6P8R8A3"/>
<comment type="subcellular location">
    <subcellularLocation>
        <location evidence="11">Cell membrane</location>
        <topology evidence="11">Multi-pass membrane protein</topology>
    </subcellularLocation>
    <subcellularLocation>
        <location evidence="1">Membrane</location>
        <topology evidence="1">Multi-pass membrane protein</topology>
    </subcellularLocation>
</comment>
<dbReference type="InterPro" id="IPR050402">
    <property type="entry name" value="OR51/52/56-like"/>
</dbReference>
<keyword evidence="2 11" id="KW-0716">Sensory transduction</keyword>
<dbReference type="RefSeq" id="XP_033804410.1">
    <property type="nucleotide sequence ID" value="XM_033948519.1"/>
</dbReference>
<dbReference type="SUPFAM" id="SSF81321">
    <property type="entry name" value="Family A G protein-coupled receptor-like"/>
    <property type="match status" value="1"/>
</dbReference>
<feature type="transmembrane region" description="Helical" evidence="11">
    <location>
        <begin position="147"/>
        <end position="170"/>
    </location>
</feature>
<dbReference type="PRINTS" id="PR00237">
    <property type="entry name" value="GPCRRHODOPSN"/>
</dbReference>
<dbReference type="GO" id="GO:0071396">
    <property type="term" value="P:cellular response to lipid"/>
    <property type="evidence" value="ECO:0007669"/>
    <property type="project" value="UniProtKB-ARBA"/>
</dbReference>
<evidence type="ECO:0000256" key="9">
    <source>
        <dbReference type="ARBA" id="ARBA00023224"/>
    </source>
</evidence>
<keyword evidence="13" id="KW-1185">Reference proteome</keyword>
<evidence type="ECO:0000256" key="1">
    <source>
        <dbReference type="ARBA" id="ARBA00004141"/>
    </source>
</evidence>
<dbReference type="CDD" id="cd15222">
    <property type="entry name" value="7tmA_OR51-like"/>
    <property type="match status" value="1"/>
</dbReference>
<dbReference type="PRINTS" id="PR00245">
    <property type="entry name" value="OLFACTORYR"/>
</dbReference>
<keyword evidence="4 11" id="KW-0552">Olfaction</keyword>
<dbReference type="PROSITE" id="PS00237">
    <property type="entry name" value="G_PROTEIN_RECEP_F1_1"/>
    <property type="match status" value="1"/>
</dbReference>
<evidence type="ECO:0000313" key="14">
    <source>
        <dbReference type="RefSeq" id="XP_033804410.1"/>
    </source>
</evidence>
<evidence type="ECO:0000256" key="6">
    <source>
        <dbReference type="ARBA" id="ARBA00023040"/>
    </source>
</evidence>
<dbReference type="PANTHER" id="PTHR26450:SF87">
    <property type="entry name" value="OLFACTORY RECEPTOR 51F2"/>
    <property type="match status" value="1"/>
</dbReference>
<dbReference type="GO" id="GO:0005886">
    <property type="term" value="C:plasma membrane"/>
    <property type="evidence" value="ECO:0007669"/>
    <property type="project" value="UniProtKB-SubCell"/>
</dbReference>
<feature type="transmembrane region" description="Helical" evidence="11">
    <location>
        <begin position="277"/>
        <end position="298"/>
    </location>
</feature>
<reference evidence="14" key="1">
    <citation type="submission" date="2025-08" db="UniProtKB">
        <authorList>
            <consortium name="RefSeq"/>
        </authorList>
    </citation>
    <scope>IDENTIFICATION</scope>
</reference>
<comment type="similarity">
    <text evidence="10">Belongs to the G-protein coupled receptor 1 family.</text>
</comment>
<gene>
    <name evidence="14" type="primary">LOC117362309</name>
</gene>
<dbReference type="OrthoDB" id="9444602at2759"/>
<evidence type="ECO:0000256" key="2">
    <source>
        <dbReference type="ARBA" id="ARBA00022606"/>
    </source>
</evidence>
<evidence type="ECO:0000259" key="12">
    <source>
        <dbReference type="PROSITE" id="PS50262"/>
    </source>
</evidence>
<evidence type="ECO:0000256" key="5">
    <source>
        <dbReference type="ARBA" id="ARBA00022989"/>
    </source>
</evidence>
<keyword evidence="8 10" id="KW-0675">Receptor</keyword>
<evidence type="ECO:0000256" key="3">
    <source>
        <dbReference type="ARBA" id="ARBA00022692"/>
    </source>
</evidence>
<feature type="transmembrane region" description="Helical" evidence="11">
    <location>
        <begin position="32"/>
        <end position="56"/>
    </location>
</feature>
<keyword evidence="11" id="KW-1003">Cell membrane</keyword>
<dbReference type="Pfam" id="PF13853">
    <property type="entry name" value="7tm_4"/>
    <property type="match status" value="1"/>
</dbReference>
<evidence type="ECO:0000313" key="13">
    <source>
        <dbReference type="Proteomes" id="UP000515159"/>
    </source>
</evidence>
<dbReference type="GO" id="GO:0004930">
    <property type="term" value="F:G protein-coupled receptor activity"/>
    <property type="evidence" value="ECO:0007669"/>
    <property type="project" value="UniProtKB-KW"/>
</dbReference>
<keyword evidence="7 11" id="KW-0472">Membrane</keyword>
<dbReference type="InParanoid" id="A0A6P8R8A3"/>
<evidence type="ECO:0000256" key="10">
    <source>
        <dbReference type="RuleBase" id="RU000688"/>
    </source>
</evidence>
<keyword evidence="6 10" id="KW-0297">G-protein coupled receptor</keyword>
<organism evidence="13 14">
    <name type="scientific">Geotrypetes seraphini</name>
    <name type="common">Gaboon caecilian</name>
    <name type="synonym">Caecilia seraphini</name>
    <dbReference type="NCBI Taxonomy" id="260995"/>
    <lineage>
        <taxon>Eukaryota</taxon>
        <taxon>Metazoa</taxon>
        <taxon>Chordata</taxon>
        <taxon>Craniata</taxon>
        <taxon>Vertebrata</taxon>
        <taxon>Euteleostomi</taxon>
        <taxon>Amphibia</taxon>
        <taxon>Gymnophiona</taxon>
        <taxon>Geotrypetes</taxon>
    </lineage>
</organism>
<dbReference type="PROSITE" id="PS50262">
    <property type="entry name" value="G_PROTEIN_RECEP_F1_2"/>
    <property type="match status" value="1"/>
</dbReference>
<dbReference type="PANTHER" id="PTHR26450">
    <property type="entry name" value="OLFACTORY RECEPTOR 56B1-RELATED"/>
    <property type="match status" value="1"/>
</dbReference>
<dbReference type="InterPro" id="IPR000725">
    <property type="entry name" value="Olfact_rcpt"/>
</dbReference>
<dbReference type="InterPro" id="IPR017452">
    <property type="entry name" value="GPCR_Rhodpsn_7TM"/>
</dbReference>
<keyword evidence="9 10" id="KW-0807">Transducer</keyword>
<keyword evidence="5 11" id="KW-1133">Transmembrane helix</keyword>
<proteinExistence type="inferred from homology"/>
<feature type="domain" description="G-protein coupled receptors family 1 profile" evidence="12">
    <location>
        <begin position="48"/>
        <end position="299"/>
    </location>
</feature>
<evidence type="ECO:0000256" key="7">
    <source>
        <dbReference type="ARBA" id="ARBA00023136"/>
    </source>
</evidence>